<keyword evidence="7" id="KW-1185">Reference proteome</keyword>
<dbReference type="GO" id="GO:0005635">
    <property type="term" value="C:nuclear envelope"/>
    <property type="evidence" value="ECO:0007669"/>
    <property type="project" value="TreeGrafter"/>
</dbReference>
<keyword evidence="2" id="KW-0812">Transmembrane</keyword>
<accession>A0A371CSQ9</accession>
<evidence type="ECO:0000313" key="6">
    <source>
        <dbReference type="EMBL" id="RDX43279.1"/>
    </source>
</evidence>
<dbReference type="InterPro" id="IPR045119">
    <property type="entry name" value="SUN1-5"/>
</dbReference>
<keyword evidence="3" id="KW-1133">Transmembrane helix</keyword>
<dbReference type="Proteomes" id="UP000256964">
    <property type="component" value="Unassembled WGS sequence"/>
</dbReference>
<comment type="subcellular location">
    <subcellularLocation>
        <location evidence="1">Membrane</location>
    </subcellularLocation>
</comment>
<dbReference type="InterPro" id="IPR012919">
    <property type="entry name" value="SUN_dom"/>
</dbReference>
<dbReference type="OrthoDB" id="342281at2759"/>
<proteinExistence type="predicted"/>
<dbReference type="PANTHER" id="PTHR12911">
    <property type="entry name" value="SAD1/UNC-84-LIKE PROTEIN-RELATED"/>
    <property type="match status" value="1"/>
</dbReference>
<dbReference type="PROSITE" id="PS51469">
    <property type="entry name" value="SUN"/>
    <property type="match status" value="1"/>
</dbReference>
<evidence type="ECO:0000256" key="4">
    <source>
        <dbReference type="ARBA" id="ARBA00023136"/>
    </source>
</evidence>
<organism evidence="6 7">
    <name type="scientific">Lentinus brumalis</name>
    <dbReference type="NCBI Taxonomy" id="2498619"/>
    <lineage>
        <taxon>Eukaryota</taxon>
        <taxon>Fungi</taxon>
        <taxon>Dikarya</taxon>
        <taxon>Basidiomycota</taxon>
        <taxon>Agaricomycotina</taxon>
        <taxon>Agaricomycetes</taxon>
        <taxon>Polyporales</taxon>
        <taxon>Polyporaceae</taxon>
        <taxon>Lentinus</taxon>
    </lineage>
</organism>
<dbReference type="PANTHER" id="PTHR12911:SF8">
    <property type="entry name" value="KLAROID PROTEIN-RELATED"/>
    <property type="match status" value="1"/>
</dbReference>
<keyword evidence="4" id="KW-0472">Membrane</keyword>
<reference evidence="6 7" key="1">
    <citation type="journal article" date="2018" name="Biotechnol. Biofuels">
        <title>Integrative visual omics of the white-rot fungus Polyporus brumalis exposes the biotechnological potential of its oxidative enzymes for delignifying raw plant biomass.</title>
        <authorList>
            <person name="Miyauchi S."/>
            <person name="Rancon A."/>
            <person name="Drula E."/>
            <person name="Hage H."/>
            <person name="Chaduli D."/>
            <person name="Favel A."/>
            <person name="Grisel S."/>
            <person name="Henrissat B."/>
            <person name="Herpoel-Gimbert I."/>
            <person name="Ruiz-Duenas F.J."/>
            <person name="Chevret D."/>
            <person name="Hainaut M."/>
            <person name="Lin J."/>
            <person name="Wang M."/>
            <person name="Pangilinan J."/>
            <person name="Lipzen A."/>
            <person name="Lesage-Meessen L."/>
            <person name="Navarro D."/>
            <person name="Riley R."/>
            <person name="Grigoriev I.V."/>
            <person name="Zhou S."/>
            <person name="Raouche S."/>
            <person name="Rosso M.N."/>
        </authorList>
    </citation>
    <scope>NUCLEOTIDE SEQUENCE [LARGE SCALE GENOMIC DNA]</scope>
    <source>
        <strain evidence="6 7">BRFM 1820</strain>
    </source>
</reference>
<protein>
    <recommendedName>
        <fullName evidence="5">SUN domain-containing protein</fullName>
    </recommendedName>
</protein>
<feature type="non-terminal residue" evidence="6">
    <location>
        <position position="1"/>
    </location>
</feature>
<evidence type="ECO:0000256" key="2">
    <source>
        <dbReference type="ARBA" id="ARBA00022692"/>
    </source>
</evidence>
<name>A0A371CSQ9_9APHY</name>
<feature type="non-terminal residue" evidence="6">
    <location>
        <position position="215"/>
    </location>
</feature>
<feature type="domain" description="SUN" evidence="5">
    <location>
        <begin position="13"/>
        <end position="215"/>
    </location>
</feature>
<gene>
    <name evidence="6" type="ORF">OH76DRAFT_1305116</name>
</gene>
<evidence type="ECO:0000256" key="1">
    <source>
        <dbReference type="ARBA" id="ARBA00004370"/>
    </source>
</evidence>
<dbReference type="Gene3D" id="2.60.120.260">
    <property type="entry name" value="Galactose-binding domain-like"/>
    <property type="match status" value="1"/>
</dbReference>
<dbReference type="GO" id="GO:0043495">
    <property type="term" value="F:protein-membrane adaptor activity"/>
    <property type="evidence" value="ECO:0007669"/>
    <property type="project" value="TreeGrafter"/>
</dbReference>
<dbReference type="EMBL" id="KZ857467">
    <property type="protein sequence ID" value="RDX43279.1"/>
    <property type="molecule type" value="Genomic_DNA"/>
</dbReference>
<sequence>SPPDLAEHIEKAVARAVHEAALRHFKPVDHALAADGGRIVARLTSGDTSLPRLVGHPAEALLRDNTHGGRCWELHDSPGQVAIAVRTRVRPTQVTVDHVPRAAAGDVKDAPRRMRLWGMLELTGNDELEKLMSPSDYFETNDTGRAPVGPPIAENYTWLHLADFQYDISADWHVQTYPVKPQVHAMDVDFGIFVFEVVDNWGGDTTCIYRLRIHG</sequence>
<dbReference type="GO" id="GO:0016020">
    <property type="term" value="C:membrane"/>
    <property type="evidence" value="ECO:0007669"/>
    <property type="project" value="UniProtKB-SubCell"/>
</dbReference>
<dbReference type="AlphaFoldDB" id="A0A371CSQ9"/>
<dbReference type="Pfam" id="PF07738">
    <property type="entry name" value="Sad1_UNC"/>
    <property type="match status" value="2"/>
</dbReference>
<evidence type="ECO:0000256" key="3">
    <source>
        <dbReference type="ARBA" id="ARBA00022989"/>
    </source>
</evidence>
<evidence type="ECO:0000313" key="7">
    <source>
        <dbReference type="Proteomes" id="UP000256964"/>
    </source>
</evidence>
<evidence type="ECO:0000259" key="5">
    <source>
        <dbReference type="PROSITE" id="PS51469"/>
    </source>
</evidence>